<dbReference type="PANTHER" id="PTHR43790">
    <property type="entry name" value="CARBOHYDRATE TRANSPORT ATP-BINDING PROTEIN MG119-RELATED"/>
    <property type="match status" value="1"/>
</dbReference>
<evidence type="ECO:0000256" key="2">
    <source>
        <dbReference type="ARBA" id="ARBA00022448"/>
    </source>
</evidence>
<evidence type="ECO:0000259" key="10">
    <source>
        <dbReference type="PROSITE" id="PS50893"/>
    </source>
</evidence>
<keyword evidence="5" id="KW-0677">Repeat</keyword>
<keyword evidence="7 11" id="KW-0067">ATP-binding</keyword>
<proteinExistence type="predicted"/>
<name>A0A6L5Z4W1_9RHOB</name>
<evidence type="ECO:0000256" key="9">
    <source>
        <dbReference type="ARBA" id="ARBA00023136"/>
    </source>
</evidence>
<dbReference type="PROSITE" id="PS50893">
    <property type="entry name" value="ABC_TRANSPORTER_2"/>
    <property type="match status" value="2"/>
</dbReference>
<dbReference type="SUPFAM" id="SSF52540">
    <property type="entry name" value="P-loop containing nucleoside triphosphate hydrolases"/>
    <property type="match status" value="2"/>
</dbReference>
<keyword evidence="12" id="KW-1185">Reference proteome</keyword>
<dbReference type="CDD" id="cd03215">
    <property type="entry name" value="ABC_Carb_Monos_II"/>
    <property type="match status" value="1"/>
</dbReference>
<dbReference type="EMBL" id="WIND01000021">
    <property type="protein sequence ID" value="MSU91563.1"/>
    <property type="molecule type" value="Genomic_DNA"/>
</dbReference>
<keyword evidence="3" id="KW-1003">Cell membrane</keyword>
<gene>
    <name evidence="11" type="ORF">GE300_18445</name>
</gene>
<dbReference type="Pfam" id="PF00005">
    <property type="entry name" value="ABC_tran"/>
    <property type="match status" value="2"/>
</dbReference>
<comment type="caution">
    <text evidence="11">The sequence shown here is derived from an EMBL/GenBank/DDBJ whole genome shotgun (WGS) entry which is preliminary data.</text>
</comment>
<dbReference type="InterPro" id="IPR027417">
    <property type="entry name" value="P-loop_NTPase"/>
</dbReference>
<keyword evidence="2" id="KW-0813">Transport</keyword>
<dbReference type="Gene3D" id="3.40.50.300">
    <property type="entry name" value="P-loop containing nucleotide triphosphate hydrolases"/>
    <property type="match status" value="2"/>
</dbReference>
<dbReference type="PROSITE" id="PS00211">
    <property type="entry name" value="ABC_TRANSPORTER_1"/>
    <property type="match status" value="1"/>
</dbReference>
<dbReference type="CDD" id="cd03216">
    <property type="entry name" value="ABC_Carb_Monos_I"/>
    <property type="match status" value="1"/>
</dbReference>
<keyword evidence="8" id="KW-1278">Translocase</keyword>
<evidence type="ECO:0000256" key="5">
    <source>
        <dbReference type="ARBA" id="ARBA00022737"/>
    </source>
</evidence>
<feature type="domain" description="ABC transporter" evidence="10">
    <location>
        <begin position="252"/>
        <end position="496"/>
    </location>
</feature>
<feature type="domain" description="ABC transporter" evidence="10">
    <location>
        <begin position="1"/>
        <end position="235"/>
    </location>
</feature>
<dbReference type="Proteomes" id="UP000474957">
    <property type="component" value="Unassembled WGS sequence"/>
</dbReference>
<accession>A0A6L5Z4W1</accession>
<evidence type="ECO:0000256" key="3">
    <source>
        <dbReference type="ARBA" id="ARBA00022475"/>
    </source>
</evidence>
<dbReference type="PANTHER" id="PTHR43790:SF9">
    <property type="entry name" value="GALACTOFURANOSE TRANSPORTER ATP-BINDING PROTEIN YTFR"/>
    <property type="match status" value="1"/>
</dbReference>
<evidence type="ECO:0000256" key="1">
    <source>
        <dbReference type="ARBA" id="ARBA00004202"/>
    </source>
</evidence>
<keyword evidence="6" id="KW-0547">Nucleotide-binding</keyword>
<sequence>MTGVEKAFNGATALAGASLEILPGEVHALIGQNGAGKSTLIKILTGVYRRDAGQVLFRGAPARIAGPREAQEAGIATIYQELNLVPLRSVTENMIMGYEPKRLGVFIDWREAHRRAREILMRFGIDIDVRAPLGSYSTAIQQLVAIARAVSLDARLVIMDEPTSSLDASEIEVLFGVVRGLRAAGVSVLYVSHFLDELFAICDRVTTMRDGRTVDCRPIAGATKLDLIGAMLGRDTAEIAADGMTEFGGGAARQGEILLRAEGVATGPRLSRLDLTLHRGEIVGLGGLLGSGRTEAARALFGEDPVTAGAIRLKDAPSAPATPAQAIARGIGFLSEDRKAEGIVPGMSVRENLTLALLPRLARNGQVDRARERALVQRFIDALGIKTADMEQPIRELSGGNQQKVLLARWLAIEPEVLILDEPTRGVDVGAKREIQAIIRDFVGQGHGVVLISSEFEELVEGADRIVVLNEGRTVTELANPGITEDRLVRALAHDRRVTA</sequence>
<dbReference type="SMART" id="SM00382">
    <property type="entry name" value="AAA"/>
    <property type="match status" value="2"/>
</dbReference>
<dbReference type="InterPro" id="IPR017871">
    <property type="entry name" value="ABC_transporter-like_CS"/>
</dbReference>
<reference evidence="11 12" key="1">
    <citation type="submission" date="2019-10" db="EMBL/GenBank/DDBJ databases">
        <title>Cognatihalovulum marinum gen. nov. sp. nov., a new member of the family Rhodobacteraceae isolated from deep seawater of the Northwest Indian Ocean.</title>
        <authorList>
            <person name="Ruan C."/>
            <person name="Wang J."/>
            <person name="Zheng X."/>
            <person name="Song L."/>
            <person name="Zhu Y."/>
            <person name="Huang Y."/>
            <person name="Lu Z."/>
            <person name="Du W."/>
            <person name="Huang L."/>
            <person name="Dai X."/>
        </authorList>
    </citation>
    <scope>NUCLEOTIDE SEQUENCE [LARGE SCALE GENOMIC DNA]</scope>
    <source>
        <strain evidence="11 12">2CG4</strain>
    </source>
</reference>
<dbReference type="GO" id="GO:0005886">
    <property type="term" value="C:plasma membrane"/>
    <property type="evidence" value="ECO:0007669"/>
    <property type="project" value="UniProtKB-SubCell"/>
</dbReference>
<keyword evidence="4" id="KW-0762">Sugar transport</keyword>
<dbReference type="GO" id="GO:0005524">
    <property type="term" value="F:ATP binding"/>
    <property type="evidence" value="ECO:0007669"/>
    <property type="project" value="UniProtKB-KW"/>
</dbReference>
<dbReference type="FunFam" id="3.40.50.300:FF:000127">
    <property type="entry name" value="Ribose import ATP-binding protein RbsA"/>
    <property type="match status" value="1"/>
</dbReference>
<comment type="subcellular location">
    <subcellularLocation>
        <location evidence="1">Cell membrane</location>
        <topology evidence="1">Peripheral membrane protein</topology>
    </subcellularLocation>
</comment>
<dbReference type="AlphaFoldDB" id="A0A6L5Z4W1"/>
<dbReference type="InterPro" id="IPR050107">
    <property type="entry name" value="ABC_carbohydrate_import_ATPase"/>
</dbReference>
<dbReference type="InterPro" id="IPR003593">
    <property type="entry name" value="AAA+_ATPase"/>
</dbReference>
<evidence type="ECO:0000256" key="4">
    <source>
        <dbReference type="ARBA" id="ARBA00022597"/>
    </source>
</evidence>
<dbReference type="InterPro" id="IPR003439">
    <property type="entry name" value="ABC_transporter-like_ATP-bd"/>
</dbReference>
<dbReference type="GO" id="GO:0016887">
    <property type="term" value="F:ATP hydrolysis activity"/>
    <property type="evidence" value="ECO:0007669"/>
    <property type="project" value="InterPro"/>
</dbReference>
<organism evidence="11 12">
    <name type="scientific">Halovulum marinum</name>
    <dbReference type="NCBI Taxonomy" id="2662447"/>
    <lineage>
        <taxon>Bacteria</taxon>
        <taxon>Pseudomonadati</taxon>
        <taxon>Pseudomonadota</taxon>
        <taxon>Alphaproteobacteria</taxon>
        <taxon>Rhodobacterales</taxon>
        <taxon>Paracoccaceae</taxon>
        <taxon>Halovulum</taxon>
    </lineage>
</organism>
<evidence type="ECO:0000256" key="7">
    <source>
        <dbReference type="ARBA" id="ARBA00022840"/>
    </source>
</evidence>
<evidence type="ECO:0000313" key="11">
    <source>
        <dbReference type="EMBL" id="MSU91563.1"/>
    </source>
</evidence>
<protein>
    <submittedName>
        <fullName evidence="11">ATP-binding cassette domain-containing protein</fullName>
    </submittedName>
</protein>
<evidence type="ECO:0000313" key="12">
    <source>
        <dbReference type="Proteomes" id="UP000474957"/>
    </source>
</evidence>
<evidence type="ECO:0000256" key="6">
    <source>
        <dbReference type="ARBA" id="ARBA00022741"/>
    </source>
</evidence>
<evidence type="ECO:0000256" key="8">
    <source>
        <dbReference type="ARBA" id="ARBA00022967"/>
    </source>
</evidence>
<keyword evidence="9" id="KW-0472">Membrane</keyword>